<accession>A0ABX7SBE3</accession>
<evidence type="ECO:0000313" key="3">
    <source>
        <dbReference type="EMBL" id="QTA38853.1"/>
    </source>
</evidence>
<keyword evidence="4" id="KW-1185">Reference proteome</keyword>
<evidence type="ECO:0000256" key="1">
    <source>
        <dbReference type="ARBA" id="ARBA00010574"/>
    </source>
</evidence>
<dbReference type="Proteomes" id="UP000671862">
    <property type="component" value="Chromosome"/>
</dbReference>
<dbReference type="PANTHER" id="PTHR21043">
    <property type="entry name" value="IOJAP SUPERFAMILY ORTHOLOG"/>
    <property type="match status" value="1"/>
</dbReference>
<dbReference type="Pfam" id="PF02410">
    <property type="entry name" value="RsfS"/>
    <property type="match status" value="1"/>
</dbReference>
<dbReference type="HAMAP" id="MF_01477">
    <property type="entry name" value="Iojap_RsfS"/>
    <property type="match status" value="1"/>
</dbReference>
<keyword evidence="2" id="KW-0810">Translation regulation</keyword>
<dbReference type="InterPro" id="IPR004394">
    <property type="entry name" value="Iojap/RsfS/C7orf30"/>
</dbReference>
<proteinExistence type="inferred from homology"/>
<comment type="similarity">
    <text evidence="1 2">Belongs to the Iojap/RsfS family.</text>
</comment>
<keyword evidence="2" id="KW-0963">Cytoplasm</keyword>
<comment type="function">
    <text evidence="2">Functions as a ribosomal silencing factor. Interacts with ribosomal protein uL14 (rplN), blocking formation of intersubunit bridge B8. Prevents association of the 30S and 50S ribosomal subunits and the formation of functional ribosomes, thus repressing translation.</text>
</comment>
<dbReference type="InterPro" id="IPR043519">
    <property type="entry name" value="NT_sf"/>
</dbReference>
<comment type="subunit">
    <text evidence="2">Interacts with ribosomal protein uL14 (rplN).</text>
</comment>
<organism evidence="3 4">
    <name type="scientific">Thermosipho ferrireducens</name>
    <dbReference type="NCBI Taxonomy" id="2571116"/>
    <lineage>
        <taxon>Bacteria</taxon>
        <taxon>Thermotogati</taxon>
        <taxon>Thermotogota</taxon>
        <taxon>Thermotogae</taxon>
        <taxon>Thermotogales</taxon>
        <taxon>Fervidobacteriaceae</taxon>
        <taxon>Thermosipho</taxon>
    </lineage>
</organism>
<comment type="subcellular location">
    <subcellularLocation>
        <location evidence="2">Cytoplasm</location>
    </subcellularLocation>
</comment>
<name>A0ABX7SBE3_9BACT</name>
<dbReference type="Gene3D" id="3.30.460.10">
    <property type="entry name" value="Beta Polymerase, domain 2"/>
    <property type="match status" value="1"/>
</dbReference>
<sequence length="122" mass="14345">MLCGGDWLKTIEIIEKIWAKLVEKEAIDPIVLDMSRTNIPTDYFVIMTANSNIHMKSLRESILELLEEIGKEVIYWDKGDEYDWLLIDAADIVIHIFTQDAREFYDLEGLWIDAERIRVLEK</sequence>
<dbReference type="PANTHER" id="PTHR21043:SF0">
    <property type="entry name" value="MITOCHONDRIAL ASSEMBLY OF RIBOSOMAL LARGE SUBUNIT PROTEIN 1"/>
    <property type="match status" value="1"/>
</dbReference>
<evidence type="ECO:0000313" key="4">
    <source>
        <dbReference type="Proteomes" id="UP000671862"/>
    </source>
</evidence>
<protein>
    <recommendedName>
        <fullName evidence="2">Ribosomal silencing factor RsfS</fullName>
    </recommendedName>
</protein>
<dbReference type="NCBIfam" id="TIGR00090">
    <property type="entry name" value="rsfS_iojap_ybeB"/>
    <property type="match status" value="1"/>
</dbReference>
<dbReference type="SUPFAM" id="SSF81301">
    <property type="entry name" value="Nucleotidyltransferase"/>
    <property type="match status" value="1"/>
</dbReference>
<dbReference type="EMBL" id="CP071446">
    <property type="protein sequence ID" value="QTA38853.1"/>
    <property type="molecule type" value="Genomic_DNA"/>
</dbReference>
<keyword evidence="2" id="KW-0678">Repressor</keyword>
<reference evidence="3 4" key="1">
    <citation type="submission" date="2021-03" db="EMBL/GenBank/DDBJ databases">
        <title>Thermosipho ferrireducens sp.nov., an anaerobic thermophilic iron-reducing bacterium isolated from a deep-sea hydrothermal sulfide deposits.</title>
        <authorList>
            <person name="Zeng X."/>
            <person name="Chen Y."/>
            <person name="Shao Z."/>
        </authorList>
    </citation>
    <scope>NUCLEOTIDE SEQUENCE [LARGE SCALE GENOMIC DNA]</scope>
    <source>
        <strain evidence="3 4">JL129W03</strain>
    </source>
</reference>
<evidence type="ECO:0000256" key="2">
    <source>
        <dbReference type="HAMAP-Rule" id="MF_01477"/>
    </source>
</evidence>
<gene>
    <name evidence="2 3" type="primary">rsfS</name>
    <name evidence="3" type="ORF">JYK00_00175</name>
</gene>